<dbReference type="PROSITE" id="PS51232">
    <property type="entry name" value="GBD_FH3"/>
    <property type="match status" value="1"/>
</dbReference>
<dbReference type="GO" id="GO:1903475">
    <property type="term" value="P:mitotic actomyosin contractile ring assembly"/>
    <property type="evidence" value="ECO:0007669"/>
    <property type="project" value="TreeGrafter"/>
</dbReference>
<dbReference type="SMART" id="SM01140">
    <property type="entry name" value="Drf_GBD"/>
    <property type="match status" value="1"/>
</dbReference>
<dbReference type="InterPro" id="IPR011989">
    <property type="entry name" value="ARM-like"/>
</dbReference>
<dbReference type="GO" id="GO:0003779">
    <property type="term" value="F:actin binding"/>
    <property type="evidence" value="ECO:0007669"/>
    <property type="project" value="InterPro"/>
</dbReference>
<dbReference type="InterPro" id="IPR014768">
    <property type="entry name" value="GBD/FH3_dom"/>
</dbReference>
<dbReference type="SUPFAM" id="SSF48371">
    <property type="entry name" value="ARM repeat"/>
    <property type="match status" value="1"/>
</dbReference>
<protein>
    <recommendedName>
        <fullName evidence="4">GBD/FH3 domain-containing protein</fullName>
    </recommendedName>
</protein>
<dbReference type="Pfam" id="PF06371">
    <property type="entry name" value="Drf_GBD"/>
    <property type="match status" value="1"/>
</dbReference>
<dbReference type="GO" id="GO:0031267">
    <property type="term" value="F:small GTPase binding"/>
    <property type="evidence" value="ECO:0007669"/>
    <property type="project" value="InterPro"/>
</dbReference>
<dbReference type="Gene3D" id="1.10.238.150">
    <property type="entry name" value="Formin, FH3 diaphanous domain"/>
    <property type="match status" value="1"/>
</dbReference>
<dbReference type="InterPro" id="IPR010473">
    <property type="entry name" value="GTPase-bd"/>
</dbReference>
<reference evidence="5 6" key="1">
    <citation type="submission" date="2019-02" db="EMBL/GenBank/DDBJ databases">
        <title>Genome sequencing of the rare red list fungi Phlebia centrifuga.</title>
        <authorList>
            <person name="Buettner E."/>
            <person name="Kellner H."/>
        </authorList>
    </citation>
    <scope>NUCLEOTIDE SEQUENCE [LARGE SCALE GENOMIC DNA]</scope>
    <source>
        <strain evidence="5 6">DSM 108282</strain>
    </source>
</reference>
<dbReference type="GO" id="GO:0005938">
    <property type="term" value="C:cell cortex"/>
    <property type="evidence" value="ECO:0007669"/>
    <property type="project" value="UniProtKB-ARBA"/>
</dbReference>
<dbReference type="GO" id="GO:0032153">
    <property type="term" value="C:cell division site"/>
    <property type="evidence" value="ECO:0007669"/>
    <property type="project" value="UniProtKB-ARBA"/>
</dbReference>
<dbReference type="SUPFAM" id="SSF161270">
    <property type="entry name" value="PspA lactotransferrin-binding region"/>
    <property type="match status" value="1"/>
</dbReference>
<organism evidence="5 6">
    <name type="scientific">Hermanssonia centrifuga</name>
    <dbReference type="NCBI Taxonomy" id="98765"/>
    <lineage>
        <taxon>Eukaryota</taxon>
        <taxon>Fungi</taxon>
        <taxon>Dikarya</taxon>
        <taxon>Basidiomycota</taxon>
        <taxon>Agaricomycotina</taxon>
        <taxon>Agaricomycetes</taxon>
        <taxon>Polyporales</taxon>
        <taxon>Meruliaceae</taxon>
        <taxon>Hermanssonia</taxon>
    </lineage>
</organism>
<dbReference type="GO" id="GO:0043332">
    <property type="term" value="C:mating projection tip"/>
    <property type="evidence" value="ECO:0007669"/>
    <property type="project" value="TreeGrafter"/>
</dbReference>
<feature type="compositionally biased region" description="Low complexity" evidence="3">
    <location>
        <begin position="60"/>
        <end position="69"/>
    </location>
</feature>
<gene>
    <name evidence="5" type="ORF">EW026_g4764</name>
</gene>
<dbReference type="Pfam" id="PF06367">
    <property type="entry name" value="Drf_FH3"/>
    <property type="match status" value="1"/>
</dbReference>
<feature type="coiled-coil region" evidence="2">
    <location>
        <begin position="436"/>
        <end position="477"/>
    </location>
</feature>
<evidence type="ECO:0000256" key="1">
    <source>
        <dbReference type="ARBA" id="ARBA00037935"/>
    </source>
</evidence>
<dbReference type="SMART" id="SM01139">
    <property type="entry name" value="Drf_FH3"/>
    <property type="match status" value="1"/>
</dbReference>
<dbReference type="PANTHER" id="PTHR47102:SF2">
    <property type="entry name" value="PROTEIN BNI1"/>
    <property type="match status" value="1"/>
</dbReference>
<dbReference type="PANTHER" id="PTHR47102">
    <property type="entry name" value="PROTEIN BNI1"/>
    <property type="match status" value="1"/>
</dbReference>
<dbReference type="InterPro" id="IPR051661">
    <property type="entry name" value="Actin_filament_regulator"/>
</dbReference>
<name>A0A4S4KKM5_9APHY</name>
<evidence type="ECO:0000256" key="2">
    <source>
        <dbReference type="SAM" id="Coils"/>
    </source>
</evidence>
<feature type="domain" description="GBD/FH3" evidence="4">
    <location>
        <begin position="4"/>
        <end position="407"/>
    </location>
</feature>
<evidence type="ECO:0000259" key="4">
    <source>
        <dbReference type="PROSITE" id="PS51232"/>
    </source>
</evidence>
<dbReference type="GO" id="GO:0051016">
    <property type="term" value="P:barbed-end actin filament capping"/>
    <property type="evidence" value="ECO:0007669"/>
    <property type="project" value="TreeGrafter"/>
</dbReference>
<proteinExistence type="inferred from homology"/>
<evidence type="ECO:0000313" key="6">
    <source>
        <dbReference type="Proteomes" id="UP000309038"/>
    </source>
</evidence>
<comment type="caution">
    <text evidence="5">The sequence shown here is derived from an EMBL/GenBank/DDBJ whole genome shotgun (WGS) entry which is preliminary data.</text>
</comment>
<keyword evidence="2" id="KW-0175">Coiled coil</keyword>
<dbReference type="GO" id="GO:0051017">
    <property type="term" value="P:actin filament bundle assembly"/>
    <property type="evidence" value="ECO:0007669"/>
    <property type="project" value="TreeGrafter"/>
</dbReference>
<dbReference type="InterPro" id="IPR016024">
    <property type="entry name" value="ARM-type_fold"/>
</dbReference>
<accession>A0A4S4KKM5</accession>
<dbReference type="EMBL" id="SGPJ01000184">
    <property type="protein sequence ID" value="THG97189.1"/>
    <property type="molecule type" value="Genomic_DNA"/>
</dbReference>
<dbReference type="Proteomes" id="UP000309038">
    <property type="component" value="Unassembled WGS sequence"/>
</dbReference>
<dbReference type="Gene3D" id="1.25.10.10">
    <property type="entry name" value="Leucine-rich Repeat Variant"/>
    <property type="match status" value="1"/>
</dbReference>
<dbReference type="GO" id="GO:0015629">
    <property type="term" value="C:actin cytoskeleton"/>
    <property type="evidence" value="ECO:0007669"/>
    <property type="project" value="UniProtKB-ARBA"/>
</dbReference>
<keyword evidence="6" id="KW-1185">Reference proteome</keyword>
<dbReference type="InterPro" id="IPR010472">
    <property type="entry name" value="FH3_dom"/>
</dbReference>
<sequence>MDRSFEAEENSSRPLLMDHLKNPALDEPYVLSSSPVQEEPGVCSDNSPLRPNARNVRQASSVSEKSTSSAGEGTPEWYIRKLQEKTLSNKHLTTLQTLLRGKDLTWVKLFVELRGMSILAQRLHHFSQLPAARRQEEINTEHEIVKCVTYILNQRSATNIALSQNTKTTIVHISSALNTPHLATRRLVLDVLVFLVYWNDGQVCNLVVNGLEMLSKDNQENGGCYSYWFKSLRAVLSGRGRMGSLVGASLDFRRHGREVDASLTEYLMSNILLMNGMLEAIDDLDVRLHHRSLMESSGLQEIIRLFHSLGIVIIDKQLDLFQQTLADDQESLEERMDGNDSCDLTNPDEIYKAIVKKTQRLGGSDHLLSILQHLLIVRDDTADDFVLHFQLIDNVVKDLVMDRKLGGSEKRLGFSVAKMVSQLDQVNRSRGAEEDLVKVRSAALELKLEKEQLEDKVASAQGQISDLQATVSRLEKQLLGCGRSCVSTETAVEPLDAGYDARIAQLAQITKSPLKISIPTPLGFIPEPKLDSGVGPSVHSRSSLESKSPETPAARVTFWGVASWLGLKQTTVDGQPVAEDSANNVMSPRIHNMDEKLDGFISS</sequence>
<comment type="similarity">
    <text evidence="1">Belongs to the formin homology family. BNI1 subfamily.</text>
</comment>
<evidence type="ECO:0000256" key="3">
    <source>
        <dbReference type="SAM" id="MobiDB-lite"/>
    </source>
</evidence>
<evidence type="ECO:0000313" key="5">
    <source>
        <dbReference type="EMBL" id="THG97189.1"/>
    </source>
</evidence>
<feature type="region of interest" description="Disordered" evidence="3">
    <location>
        <begin position="27"/>
        <end position="73"/>
    </location>
</feature>
<feature type="compositionally biased region" description="Polar residues" evidence="3">
    <location>
        <begin position="44"/>
        <end position="59"/>
    </location>
</feature>
<dbReference type="AlphaFoldDB" id="A0A4S4KKM5"/>